<dbReference type="SMART" id="SM00899">
    <property type="entry name" value="FeoA"/>
    <property type="match status" value="1"/>
</dbReference>
<dbReference type="Pfam" id="PF01325">
    <property type="entry name" value="Fe_dep_repress"/>
    <property type="match status" value="1"/>
</dbReference>
<dbReference type="InterPro" id="IPR036388">
    <property type="entry name" value="WH-like_DNA-bd_sf"/>
</dbReference>
<dbReference type="SUPFAM" id="SSF47979">
    <property type="entry name" value="Iron-dependent repressor protein, dimerization domain"/>
    <property type="match status" value="1"/>
</dbReference>
<reference evidence="14" key="1">
    <citation type="journal article" date="2019" name="Int. J. Syst. Evol. Microbiol.">
        <title>The Global Catalogue of Microorganisms (GCM) 10K type strain sequencing project: providing services to taxonomists for standard genome sequencing and annotation.</title>
        <authorList>
            <consortium name="The Broad Institute Genomics Platform"/>
            <consortium name="The Broad Institute Genome Sequencing Center for Infectious Disease"/>
            <person name="Wu L."/>
            <person name="Ma J."/>
        </authorList>
    </citation>
    <scope>NUCLEOTIDE SEQUENCE [LARGE SCALE GENOMIC DNA]</scope>
    <source>
        <strain evidence="14">NBRC 108728</strain>
    </source>
</reference>
<dbReference type="RefSeq" id="WP_286344620.1">
    <property type="nucleotide sequence ID" value="NZ_AP027732.1"/>
</dbReference>
<dbReference type="InterPro" id="IPR022689">
    <property type="entry name" value="Iron_dep_repressor"/>
</dbReference>
<evidence type="ECO:0000313" key="14">
    <source>
        <dbReference type="Proteomes" id="UP001321486"/>
    </source>
</evidence>
<keyword evidence="9" id="KW-0804">Transcription</keyword>
<dbReference type="InterPro" id="IPR022687">
    <property type="entry name" value="HTH_DTXR"/>
</dbReference>
<dbReference type="Gene3D" id="1.10.60.10">
    <property type="entry name" value="Iron dependent repressor, metal binding and dimerisation domain"/>
    <property type="match status" value="1"/>
</dbReference>
<keyword evidence="6" id="KW-0805">Transcription regulation</keyword>
<dbReference type="InterPro" id="IPR038157">
    <property type="entry name" value="FeoA_core_dom"/>
</dbReference>
<keyword evidence="7" id="KW-0238">DNA-binding</keyword>
<comment type="subunit">
    <text evidence="3">Homodimer.</text>
</comment>
<evidence type="ECO:0000256" key="10">
    <source>
        <dbReference type="ARBA" id="ARBA00023211"/>
    </source>
</evidence>
<evidence type="ECO:0000256" key="3">
    <source>
        <dbReference type="ARBA" id="ARBA00011738"/>
    </source>
</evidence>
<comment type="similarity">
    <text evidence="2">Belongs to the DtxR/MntR family.</text>
</comment>
<name>A0ABN6Y8V4_9MICO</name>
<keyword evidence="14" id="KW-1185">Reference proteome</keyword>
<keyword evidence="10" id="KW-0464">Manganese</keyword>
<protein>
    <recommendedName>
        <fullName evidence="11">Manganese transport regulator</fullName>
    </recommendedName>
</protein>
<dbReference type="PANTHER" id="PTHR33238:SF11">
    <property type="entry name" value="TRANSCRIPTIONAL REGULATOR MNTR"/>
    <property type="match status" value="1"/>
</dbReference>
<evidence type="ECO:0000259" key="12">
    <source>
        <dbReference type="PROSITE" id="PS50944"/>
    </source>
</evidence>
<dbReference type="InterPro" id="IPR001367">
    <property type="entry name" value="Fe_dep_repressor"/>
</dbReference>
<dbReference type="Gene3D" id="1.10.10.10">
    <property type="entry name" value="Winged helix-like DNA-binding domain superfamily/Winged helix DNA-binding domain"/>
    <property type="match status" value="1"/>
</dbReference>
<keyword evidence="8" id="KW-0010">Activator</keyword>
<comment type="subcellular location">
    <subcellularLocation>
        <location evidence="1">Cytoplasm</location>
    </subcellularLocation>
</comment>
<proteinExistence type="inferred from homology"/>
<evidence type="ECO:0000256" key="7">
    <source>
        <dbReference type="ARBA" id="ARBA00023125"/>
    </source>
</evidence>
<sequence length="229" mass="24742">MATERVGTMTEDYVKVIWKAHEWSGEGLTTTELAATLGVAPSSVSGNLKKLARDGFLDYEPYGRATLTASGRAVAVQVVRRHRLLETYLVEHFGYAWDEVHDEAEVLEHAVSDRLLGRIDEELGFPDHDPHGDPIPRADGTITHPSGRRLHELAAGSSGDVVRVSDHDPALLRFLGTLSIRVGSRVRVVEHHGFAGSLRLELLDSAGGSVAATELATVAANAIWVTPVA</sequence>
<dbReference type="Pfam" id="PF02742">
    <property type="entry name" value="Fe_dep_repr_C"/>
    <property type="match status" value="1"/>
</dbReference>
<organism evidence="13 14">
    <name type="scientific">Frondihabitans sucicola</name>
    <dbReference type="NCBI Taxonomy" id="1268041"/>
    <lineage>
        <taxon>Bacteria</taxon>
        <taxon>Bacillati</taxon>
        <taxon>Actinomycetota</taxon>
        <taxon>Actinomycetes</taxon>
        <taxon>Micrococcales</taxon>
        <taxon>Microbacteriaceae</taxon>
        <taxon>Frondihabitans</taxon>
    </lineage>
</organism>
<keyword evidence="4" id="KW-0963">Cytoplasm</keyword>
<dbReference type="InterPro" id="IPR050536">
    <property type="entry name" value="DtxR_MntR_Metal-Reg"/>
</dbReference>
<evidence type="ECO:0000256" key="5">
    <source>
        <dbReference type="ARBA" id="ARBA00022491"/>
    </source>
</evidence>
<dbReference type="Proteomes" id="UP001321486">
    <property type="component" value="Chromosome"/>
</dbReference>
<dbReference type="InterPro" id="IPR007167">
    <property type="entry name" value="Fe-transptr_FeoA-like"/>
</dbReference>
<dbReference type="InterPro" id="IPR036390">
    <property type="entry name" value="WH_DNA-bd_sf"/>
</dbReference>
<gene>
    <name evidence="13" type="primary">sirR</name>
    <name evidence="13" type="ORF">GCM10025867_42090</name>
</gene>
<evidence type="ECO:0000256" key="11">
    <source>
        <dbReference type="ARBA" id="ARBA00032593"/>
    </source>
</evidence>
<dbReference type="EMBL" id="AP027732">
    <property type="protein sequence ID" value="BDZ51968.1"/>
    <property type="molecule type" value="Genomic_DNA"/>
</dbReference>
<dbReference type="SMART" id="SM00529">
    <property type="entry name" value="HTH_DTXR"/>
    <property type="match status" value="1"/>
</dbReference>
<evidence type="ECO:0000256" key="4">
    <source>
        <dbReference type="ARBA" id="ARBA00022490"/>
    </source>
</evidence>
<dbReference type="PROSITE" id="PS50944">
    <property type="entry name" value="HTH_DTXR"/>
    <property type="match status" value="1"/>
</dbReference>
<dbReference type="SUPFAM" id="SSF46785">
    <property type="entry name" value="Winged helix' DNA-binding domain"/>
    <property type="match status" value="1"/>
</dbReference>
<dbReference type="InterPro" id="IPR036421">
    <property type="entry name" value="Fe_dep_repressor_sf"/>
</dbReference>
<evidence type="ECO:0000256" key="9">
    <source>
        <dbReference type="ARBA" id="ARBA00023163"/>
    </source>
</evidence>
<dbReference type="Gene3D" id="2.30.30.90">
    <property type="match status" value="1"/>
</dbReference>
<evidence type="ECO:0000256" key="6">
    <source>
        <dbReference type="ARBA" id="ARBA00023015"/>
    </source>
</evidence>
<evidence type="ECO:0000256" key="8">
    <source>
        <dbReference type="ARBA" id="ARBA00023159"/>
    </source>
</evidence>
<feature type="domain" description="HTH dtxR-type" evidence="12">
    <location>
        <begin position="1"/>
        <end position="68"/>
    </location>
</feature>
<dbReference type="Pfam" id="PF04023">
    <property type="entry name" value="FeoA"/>
    <property type="match status" value="1"/>
</dbReference>
<evidence type="ECO:0000256" key="2">
    <source>
        <dbReference type="ARBA" id="ARBA00007871"/>
    </source>
</evidence>
<evidence type="ECO:0000256" key="1">
    <source>
        <dbReference type="ARBA" id="ARBA00004496"/>
    </source>
</evidence>
<keyword evidence="5" id="KW-0678">Repressor</keyword>
<dbReference type="PANTHER" id="PTHR33238">
    <property type="entry name" value="IRON (METAL) DEPENDENT REPRESSOR, DTXR FAMILY"/>
    <property type="match status" value="1"/>
</dbReference>
<evidence type="ECO:0000313" key="13">
    <source>
        <dbReference type="EMBL" id="BDZ51968.1"/>
    </source>
</evidence>
<accession>A0ABN6Y8V4</accession>